<keyword evidence="4 8" id="KW-0808">Transferase</keyword>
<dbReference type="GO" id="GO:0032259">
    <property type="term" value="P:methylation"/>
    <property type="evidence" value="ECO:0007669"/>
    <property type="project" value="UniProtKB-KW"/>
</dbReference>
<keyword evidence="9" id="KW-1185">Reference proteome</keyword>
<protein>
    <submittedName>
        <fullName evidence="8">Cobalt-precorrin 5A hydrolase/precorrin-3B C17-methyltransferase</fullName>
        <ecNumber evidence="8">2.1.1.131</ecNumber>
        <ecNumber evidence="8">3.7.1.12</ecNumber>
    </submittedName>
</protein>
<evidence type="ECO:0000256" key="2">
    <source>
        <dbReference type="ARBA" id="ARBA00022573"/>
    </source>
</evidence>
<dbReference type="Pfam" id="PF11760">
    <property type="entry name" value="CbiG_N"/>
    <property type="match status" value="1"/>
</dbReference>
<comment type="pathway">
    <text evidence="1">Cofactor biosynthesis; adenosylcobalamin biosynthesis.</text>
</comment>
<dbReference type="InterPro" id="IPR051810">
    <property type="entry name" value="Precorrin_MeTrfase"/>
</dbReference>
<dbReference type="CDD" id="cd11646">
    <property type="entry name" value="Precorrin_3B_C17_MT"/>
    <property type="match status" value="1"/>
</dbReference>
<dbReference type="GO" id="GO:0009236">
    <property type="term" value="P:cobalamin biosynthetic process"/>
    <property type="evidence" value="ECO:0007669"/>
    <property type="project" value="UniProtKB-UniPathway"/>
</dbReference>
<keyword evidence="5" id="KW-0949">S-adenosyl-L-methionine</keyword>
<dbReference type="InterPro" id="IPR000878">
    <property type="entry name" value="4pyrrol_Mease"/>
</dbReference>
<dbReference type="GO" id="GO:0043779">
    <property type="term" value="F:cobalt-precorrin-5A acetaldehyde-lyase activity"/>
    <property type="evidence" value="ECO:0007669"/>
    <property type="project" value="UniProtKB-EC"/>
</dbReference>
<evidence type="ECO:0000256" key="1">
    <source>
        <dbReference type="ARBA" id="ARBA00004953"/>
    </source>
</evidence>
<keyword evidence="8" id="KW-0378">Hydrolase</keyword>
<sequence length="568" mass="58942">MTTAAIVILGQGSLGTARRIQAALEPGTPIHGLTGRVEGADVGYESFGETLRGLHRDDVAVIALCASGIVIRALAPLLQNKRSEPPVLAVAEDGSAVVPLLGGLRGVNGLAQRVGAALGTAPAITTTGEVRFGLTLEAPPAGYVARDPGASKAFMSDLLGGATARLEGHAPWIADSRLPLTEDGGRVIRVTPEDRDAAPGDLVFHPATVVVAVEAGDPALPARVAEALAKGGLAHQAVAMLLARARDAAHPEVHQAAAALGCPLRFVDAPSAEAMADLAIPEDARARPLATHGPVALAVATTPETVRPIGRPRGRLAVVGLGPGTSGLCAPVVREELRRATHWIGYETYLRMAGRPRPDQVVLGSDNRVEMDRARHAFALAAEGARVAVVSSGDPGVFAMATAVMEALHENDDPAWHGVDLAILPGISAAQGAAALVGAPLGHDFCVISLSDNLKPLDVILDRVEHAARADLAMALYNPVSRARPWQLTRVLERLLTVRAAGTPVVLARDVGRPAQAVTVTTLGAVRPEQVDMRTVVLVGSSATRTFGRVADGGTWVYSPRWYVKGEG</sequence>
<gene>
    <name evidence="8" type="ORF">GGD89_002775</name>
</gene>
<proteinExistence type="predicted"/>
<dbReference type="InterPro" id="IPR006363">
    <property type="entry name" value="Cbl_synth_CobJ/CibH_dom"/>
</dbReference>
<evidence type="ECO:0000256" key="4">
    <source>
        <dbReference type="ARBA" id="ARBA00022679"/>
    </source>
</evidence>
<evidence type="ECO:0000313" key="8">
    <source>
        <dbReference type="EMBL" id="MBB4267134.1"/>
    </source>
</evidence>
<feature type="domain" description="Cobalamin synthesis G N-terminal" evidence="7">
    <location>
        <begin position="50"/>
        <end position="128"/>
    </location>
</feature>
<dbReference type="EC" id="2.1.1.131" evidence="8"/>
<dbReference type="UniPathway" id="UPA00148"/>
<dbReference type="InterPro" id="IPR038029">
    <property type="entry name" value="GbiG_N_sf"/>
</dbReference>
<name>A0A7W6RFM1_9PROT</name>
<evidence type="ECO:0000259" key="7">
    <source>
        <dbReference type="Pfam" id="PF11760"/>
    </source>
</evidence>
<dbReference type="InterPro" id="IPR014776">
    <property type="entry name" value="4pyrrole_Mease_sub2"/>
</dbReference>
<reference evidence="8 9" key="1">
    <citation type="submission" date="2020-08" db="EMBL/GenBank/DDBJ databases">
        <title>Genome sequencing of Purple Non-Sulfur Bacteria from various extreme environments.</title>
        <authorList>
            <person name="Mayer M."/>
        </authorList>
    </citation>
    <scope>NUCLEOTIDE SEQUENCE [LARGE SCALE GENOMIC DNA]</scope>
    <source>
        <strain evidence="8 9">JA131</strain>
    </source>
</reference>
<dbReference type="NCBIfam" id="TIGR01466">
    <property type="entry name" value="cobJ_cbiH"/>
    <property type="match status" value="1"/>
</dbReference>
<dbReference type="SUPFAM" id="SSF53790">
    <property type="entry name" value="Tetrapyrrole methylase"/>
    <property type="match status" value="1"/>
</dbReference>
<evidence type="ECO:0000259" key="6">
    <source>
        <dbReference type="Pfam" id="PF00590"/>
    </source>
</evidence>
<dbReference type="GO" id="GO:0030789">
    <property type="term" value="F:precorrin-3B C17-methyltransferase activity"/>
    <property type="evidence" value="ECO:0007669"/>
    <property type="project" value="UniProtKB-EC"/>
</dbReference>
<accession>A0A7W6RFM1</accession>
<dbReference type="RefSeq" id="WP_184046249.1">
    <property type="nucleotide sequence ID" value="NZ_JACIGK010000022.1"/>
</dbReference>
<dbReference type="EC" id="3.7.1.12" evidence="8"/>
<dbReference type="Gene3D" id="3.40.50.11220">
    <property type="match status" value="1"/>
</dbReference>
<dbReference type="Gene3D" id="3.40.1010.10">
    <property type="entry name" value="Cobalt-precorrin-4 Transmethylase, Domain 1"/>
    <property type="match status" value="1"/>
</dbReference>
<evidence type="ECO:0000256" key="3">
    <source>
        <dbReference type="ARBA" id="ARBA00022603"/>
    </source>
</evidence>
<dbReference type="PANTHER" id="PTHR47036:SF1">
    <property type="entry name" value="COBALT-FACTOR III C(17)-METHYLTRANSFERASE-RELATED"/>
    <property type="match status" value="1"/>
</dbReference>
<keyword evidence="3 8" id="KW-0489">Methyltransferase</keyword>
<dbReference type="PANTHER" id="PTHR47036">
    <property type="entry name" value="COBALT-FACTOR III C(17)-METHYLTRANSFERASE-RELATED"/>
    <property type="match status" value="1"/>
</dbReference>
<evidence type="ECO:0000313" key="9">
    <source>
        <dbReference type="Proteomes" id="UP000554286"/>
    </source>
</evidence>
<dbReference type="InterPro" id="IPR035996">
    <property type="entry name" value="4pyrrol_Methylase_sf"/>
</dbReference>
<organism evidence="8 9">
    <name type="scientific">Roseospira visakhapatnamensis</name>
    <dbReference type="NCBI Taxonomy" id="390880"/>
    <lineage>
        <taxon>Bacteria</taxon>
        <taxon>Pseudomonadati</taxon>
        <taxon>Pseudomonadota</taxon>
        <taxon>Alphaproteobacteria</taxon>
        <taxon>Rhodospirillales</taxon>
        <taxon>Rhodospirillaceae</taxon>
        <taxon>Roseospira</taxon>
    </lineage>
</organism>
<feature type="domain" description="Tetrapyrrole methylase" evidence="6">
    <location>
        <begin position="316"/>
        <end position="525"/>
    </location>
</feature>
<dbReference type="Proteomes" id="UP000554286">
    <property type="component" value="Unassembled WGS sequence"/>
</dbReference>
<dbReference type="Gene3D" id="3.30.950.10">
    <property type="entry name" value="Methyltransferase, Cobalt-precorrin-4 Transmethylase, Domain 2"/>
    <property type="match status" value="1"/>
</dbReference>
<dbReference type="EMBL" id="JACIGK010000022">
    <property type="protein sequence ID" value="MBB4267134.1"/>
    <property type="molecule type" value="Genomic_DNA"/>
</dbReference>
<dbReference type="SUPFAM" id="SSF159672">
    <property type="entry name" value="CbiG N-terminal domain-like"/>
    <property type="match status" value="1"/>
</dbReference>
<dbReference type="AlphaFoldDB" id="A0A7W6RFM1"/>
<dbReference type="Pfam" id="PF00590">
    <property type="entry name" value="TP_methylase"/>
    <property type="match status" value="1"/>
</dbReference>
<dbReference type="InterPro" id="IPR014777">
    <property type="entry name" value="4pyrrole_Mease_sub1"/>
</dbReference>
<keyword evidence="2" id="KW-0169">Cobalamin biosynthesis</keyword>
<comment type="caution">
    <text evidence="8">The sequence shown here is derived from an EMBL/GenBank/DDBJ whole genome shotgun (WGS) entry which is preliminary data.</text>
</comment>
<evidence type="ECO:0000256" key="5">
    <source>
        <dbReference type="ARBA" id="ARBA00022691"/>
    </source>
</evidence>
<dbReference type="InterPro" id="IPR021744">
    <property type="entry name" value="CbiG_N"/>
</dbReference>